<feature type="domain" description="CusB-like beta-barrel" evidence="4">
    <location>
        <begin position="214"/>
        <end position="288"/>
    </location>
</feature>
<dbReference type="PANTHER" id="PTHR30097:SF4">
    <property type="entry name" value="SLR6042 PROTEIN"/>
    <property type="match status" value="1"/>
</dbReference>
<dbReference type="InterPro" id="IPR051909">
    <property type="entry name" value="MFP_Cation_Efflux"/>
</dbReference>
<evidence type="ECO:0000259" key="4">
    <source>
        <dbReference type="Pfam" id="PF25954"/>
    </source>
</evidence>
<dbReference type="Gene3D" id="2.40.50.100">
    <property type="match status" value="1"/>
</dbReference>
<keyword evidence="3" id="KW-0175">Coiled coil</keyword>
<dbReference type="GO" id="GO:0015679">
    <property type="term" value="P:plasma membrane copper ion transport"/>
    <property type="evidence" value="ECO:0007669"/>
    <property type="project" value="TreeGrafter"/>
</dbReference>
<evidence type="ECO:0000259" key="6">
    <source>
        <dbReference type="Pfam" id="PF25973"/>
    </source>
</evidence>
<evidence type="ECO:0000313" key="8">
    <source>
        <dbReference type="Proteomes" id="UP000198984"/>
    </source>
</evidence>
<evidence type="ECO:0000313" key="7">
    <source>
        <dbReference type="EMBL" id="SEL81615.1"/>
    </source>
</evidence>
<evidence type="ECO:0000259" key="5">
    <source>
        <dbReference type="Pfam" id="PF25967"/>
    </source>
</evidence>
<dbReference type="EMBL" id="FOBB01000002">
    <property type="protein sequence ID" value="SEL81615.1"/>
    <property type="molecule type" value="Genomic_DNA"/>
</dbReference>
<dbReference type="InterPro" id="IPR006143">
    <property type="entry name" value="RND_pump_MFP"/>
</dbReference>
<dbReference type="PANTHER" id="PTHR30097">
    <property type="entry name" value="CATION EFFLUX SYSTEM PROTEIN CUSB"/>
    <property type="match status" value="1"/>
</dbReference>
<sequence length="362" mass="40515">MNRILSLALLVLGAAWWSSCKHIQAEDTEKETFVLSDTMLQSIHIDTAGIKPVQSELRLSGKVSPDVGKVLKVYPLVSGFVKDIKVQLGDFVQKGQILAVIQSGEIADYEKQMAEAKSDLAVAEKGLKVAQDLYSSQLSTEKDVVNAQGELDKARAEVNRLNDLFKIYRRGAGSTYLVTAPISGYVIEKNINNNMEIRTDNNQNIFTVSELNDVWVMANVFETDIARVKEGYDADIVTISYPDTVFHGKVDKIYNFLDPATKTMQIRIKLNNKDMQLKPEMFATVTLHYNEGDNMIAVPTSSLIFDRSKNYVLVFKDKYNIQVREVEPYKTAGGLAYLSKGLNPGEQVISRNQLLIYNALND</sequence>
<dbReference type="Proteomes" id="UP000198984">
    <property type="component" value="Unassembled WGS sequence"/>
</dbReference>
<comment type="similarity">
    <text evidence="1">Belongs to the membrane fusion protein (MFP) (TC 8.A.1) family.</text>
</comment>
<feature type="coiled-coil region" evidence="3">
    <location>
        <begin position="106"/>
        <end position="164"/>
    </location>
</feature>
<dbReference type="Pfam" id="PF25954">
    <property type="entry name" value="Beta-barrel_RND_2"/>
    <property type="match status" value="1"/>
</dbReference>
<evidence type="ECO:0000256" key="2">
    <source>
        <dbReference type="ARBA" id="ARBA00022448"/>
    </source>
</evidence>
<dbReference type="Gene3D" id="2.40.420.20">
    <property type="match status" value="1"/>
</dbReference>
<dbReference type="GO" id="GO:0022857">
    <property type="term" value="F:transmembrane transporter activity"/>
    <property type="evidence" value="ECO:0007669"/>
    <property type="project" value="InterPro"/>
</dbReference>
<dbReference type="STRING" id="573321.SAMN04488505_1021181"/>
<proteinExistence type="inferred from homology"/>
<accession>A0A1H7TAP1</accession>
<reference evidence="7 8" key="1">
    <citation type="submission" date="2016-10" db="EMBL/GenBank/DDBJ databases">
        <authorList>
            <person name="de Groot N.N."/>
        </authorList>
    </citation>
    <scope>NUCLEOTIDE SEQUENCE [LARGE SCALE GENOMIC DNA]</scope>
    <source>
        <strain evidence="7 8">DSM 21039</strain>
    </source>
</reference>
<dbReference type="GO" id="GO:0030313">
    <property type="term" value="C:cell envelope"/>
    <property type="evidence" value="ECO:0007669"/>
    <property type="project" value="TreeGrafter"/>
</dbReference>
<dbReference type="PROSITE" id="PS51257">
    <property type="entry name" value="PROKAR_LIPOPROTEIN"/>
    <property type="match status" value="1"/>
</dbReference>
<dbReference type="GO" id="GO:0016020">
    <property type="term" value="C:membrane"/>
    <property type="evidence" value="ECO:0007669"/>
    <property type="project" value="InterPro"/>
</dbReference>
<dbReference type="FunFam" id="2.40.30.170:FF:000010">
    <property type="entry name" value="Efflux RND transporter periplasmic adaptor subunit"/>
    <property type="match status" value="1"/>
</dbReference>
<dbReference type="Gene3D" id="2.40.30.170">
    <property type="match status" value="1"/>
</dbReference>
<name>A0A1H7TAP1_9BACT</name>
<keyword evidence="2" id="KW-0813">Transport</keyword>
<dbReference type="Pfam" id="PF25973">
    <property type="entry name" value="BSH_CzcB"/>
    <property type="match status" value="1"/>
</dbReference>
<dbReference type="SUPFAM" id="SSF111369">
    <property type="entry name" value="HlyD-like secretion proteins"/>
    <property type="match status" value="1"/>
</dbReference>
<keyword evidence="8" id="KW-1185">Reference proteome</keyword>
<gene>
    <name evidence="7" type="ORF">SAMN04488505_1021181</name>
</gene>
<evidence type="ECO:0000256" key="3">
    <source>
        <dbReference type="SAM" id="Coils"/>
    </source>
</evidence>
<organism evidence="7 8">
    <name type="scientific">Chitinophaga rupis</name>
    <dbReference type="NCBI Taxonomy" id="573321"/>
    <lineage>
        <taxon>Bacteria</taxon>
        <taxon>Pseudomonadati</taxon>
        <taxon>Bacteroidota</taxon>
        <taxon>Chitinophagia</taxon>
        <taxon>Chitinophagales</taxon>
        <taxon>Chitinophagaceae</taxon>
        <taxon>Chitinophaga</taxon>
    </lineage>
</organism>
<dbReference type="OrthoDB" id="9806939at2"/>
<evidence type="ECO:0000256" key="1">
    <source>
        <dbReference type="ARBA" id="ARBA00009477"/>
    </source>
</evidence>
<protein>
    <submittedName>
        <fullName evidence="7">Membrane fusion protein, cobalt-zinc-cadmium efflux system</fullName>
    </submittedName>
</protein>
<dbReference type="Pfam" id="PF25967">
    <property type="entry name" value="RND-MFP_C"/>
    <property type="match status" value="1"/>
</dbReference>
<dbReference type="InterPro" id="IPR058792">
    <property type="entry name" value="Beta-barrel_RND_2"/>
</dbReference>
<dbReference type="InterPro" id="IPR058647">
    <property type="entry name" value="BSH_CzcB-like"/>
</dbReference>
<feature type="domain" description="CzcB-like barrel-sandwich hybrid" evidence="6">
    <location>
        <begin position="70"/>
        <end position="209"/>
    </location>
</feature>
<dbReference type="GO" id="GO:0060003">
    <property type="term" value="P:copper ion export"/>
    <property type="evidence" value="ECO:0007669"/>
    <property type="project" value="TreeGrafter"/>
</dbReference>
<dbReference type="NCBIfam" id="TIGR01730">
    <property type="entry name" value="RND_mfp"/>
    <property type="match status" value="1"/>
</dbReference>
<feature type="domain" description="Multidrug resistance protein MdtA-like C-terminal permuted SH3" evidence="5">
    <location>
        <begin position="294"/>
        <end position="349"/>
    </location>
</feature>
<dbReference type="InterPro" id="IPR058627">
    <property type="entry name" value="MdtA-like_C"/>
</dbReference>
<dbReference type="AlphaFoldDB" id="A0A1H7TAP1"/>